<gene>
    <name evidence="2" type="ORF">GA0070558_114177</name>
</gene>
<accession>A0A1C4WD49</accession>
<reference evidence="2 3" key="1">
    <citation type="submission" date="2016-06" db="EMBL/GenBank/DDBJ databases">
        <authorList>
            <person name="Kjaerup R.B."/>
            <person name="Dalgaard T.S."/>
            <person name="Juul-Madsen H.R."/>
        </authorList>
    </citation>
    <scope>NUCLEOTIDE SEQUENCE [LARGE SCALE GENOMIC DNA]</scope>
    <source>
        <strain evidence="2 3">DSM 45626</strain>
    </source>
</reference>
<feature type="region of interest" description="Disordered" evidence="1">
    <location>
        <begin position="63"/>
        <end position="82"/>
    </location>
</feature>
<proteinExistence type="predicted"/>
<dbReference type="EMBL" id="FMCW01000014">
    <property type="protein sequence ID" value="SCE94135.1"/>
    <property type="molecule type" value="Genomic_DNA"/>
</dbReference>
<evidence type="ECO:0000313" key="3">
    <source>
        <dbReference type="Proteomes" id="UP000199375"/>
    </source>
</evidence>
<evidence type="ECO:0000256" key="1">
    <source>
        <dbReference type="SAM" id="MobiDB-lite"/>
    </source>
</evidence>
<evidence type="ECO:0000313" key="2">
    <source>
        <dbReference type="EMBL" id="SCE94135.1"/>
    </source>
</evidence>
<sequence>MTAPFLSLAQIRNRLILTARWVLRDHRPGLDGRCPVCRTAGCPAATAARDVLRAATELHLWNTTAQPTAPDRNDPGWPLRSG</sequence>
<dbReference type="AlphaFoldDB" id="A0A1C4WD49"/>
<dbReference type="RefSeq" id="WP_091280725.1">
    <property type="nucleotide sequence ID" value="NZ_FMCW01000014.1"/>
</dbReference>
<protein>
    <submittedName>
        <fullName evidence="2">Uncharacterized protein</fullName>
    </submittedName>
</protein>
<dbReference type="Proteomes" id="UP000199375">
    <property type="component" value="Unassembled WGS sequence"/>
</dbReference>
<name>A0A1C4WD49_9ACTN</name>
<organism evidence="2 3">
    <name type="scientific">Micromonospora haikouensis</name>
    <dbReference type="NCBI Taxonomy" id="686309"/>
    <lineage>
        <taxon>Bacteria</taxon>
        <taxon>Bacillati</taxon>
        <taxon>Actinomycetota</taxon>
        <taxon>Actinomycetes</taxon>
        <taxon>Micromonosporales</taxon>
        <taxon>Micromonosporaceae</taxon>
        <taxon>Micromonospora</taxon>
    </lineage>
</organism>